<accession>A0ABZ2FXG0</accession>
<dbReference type="SUPFAM" id="SSF53335">
    <property type="entry name" value="S-adenosyl-L-methionine-dependent methyltransferases"/>
    <property type="match status" value="1"/>
</dbReference>
<keyword evidence="5" id="KW-1185">Reference proteome</keyword>
<dbReference type="InterPro" id="IPR029063">
    <property type="entry name" value="SAM-dependent_MTases_sf"/>
</dbReference>
<dbReference type="Proteomes" id="UP001382935">
    <property type="component" value="Chromosome"/>
</dbReference>
<evidence type="ECO:0000256" key="1">
    <source>
        <dbReference type="ARBA" id="ARBA00022603"/>
    </source>
</evidence>
<dbReference type="Gene3D" id="3.40.50.150">
    <property type="entry name" value="Vaccinia Virus protein VP39"/>
    <property type="match status" value="1"/>
</dbReference>
<gene>
    <name evidence="4" type="ORF">V6R86_02125</name>
</gene>
<evidence type="ECO:0000313" key="4">
    <source>
        <dbReference type="EMBL" id="WWM69522.1"/>
    </source>
</evidence>
<dbReference type="RefSeq" id="WP_338501650.1">
    <property type="nucleotide sequence ID" value="NZ_CP145607.1"/>
</dbReference>
<dbReference type="PANTHER" id="PTHR43464:SF19">
    <property type="entry name" value="UBIQUINONE BIOSYNTHESIS O-METHYLTRANSFERASE, MITOCHONDRIAL"/>
    <property type="match status" value="1"/>
</dbReference>
<organism evidence="4 5">
    <name type="scientific">Sphingomonas kaistensis</name>
    <dbReference type="NCBI Taxonomy" id="298708"/>
    <lineage>
        <taxon>Bacteria</taxon>
        <taxon>Pseudomonadati</taxon>
        <taxon>Pseudomonadota</taxon>
        <taxon>Alphaproteobacteria</taxon>
        <taxon>Sphingomonadales</taxon>
        <taxon>Sphingomonadaceae</taxon>
        <taxon>Sphingomonas</taxon>
    </lineage>
</organism>
<keyword evidence="1 4" id="KW-0489">Methyltransferase</keyword>
<name>A0ABZ2FXG0_9SPHN</name>
<dbReference type="CDD" id="cd02440">
    <property type="entry name" value="AdoMet_MTases"/>
    <property type="match status" value="1"/>
</dbReference>
<evidence type="ECO:0000256" key="3">
    <source>
        <dbReference type="ARBA" id="ARBA00022691"/>
    </source>
</evidence>
<keyword evidence="2" id="KW-0808">Transferase</keyword>
<evidence type="ECO:0000313" key="5">
    <source>
        <dbReference type="Proteomes" id="UP001382935"/>
    </source>
</evidence>
<dbReference type="PANTHER" id="PTHR43464">
    <property type="entry name" value="METHYLTRANSFERASE"/>
    <property type="match status" value="1"/>
</dbReference>
<proteinExistence type="predicted"/>
<dbReference type="GO" id="GO:0008168">
    <property type="term" value="F:methyltransferase activity"/>
    <property type="evidence" value="ECO:0007669"/>
    <property type="project" value="UniProtKB-KW"/>
</dbReference>
<dbReference type="EMBL" id="CP145607">
    <property type="protein sequence ID" value="WWM69522.1"/>
    <property type="molecule type" value="Genomic_DNA"/>
</dbReference>
<dbReference type="Pfam" id="PF13489">
    <property type="entry name" value="Methyltransf_23"/>
    <property type="match status" value="1"/>
</dbReference>
<sequence length="243" mass="26584">MERQVYDRMAELDQRHWWYRARRKVLAQLIARVVRPRPNSRILEVGCGTGHNFPMLDVFGSVEAIEVDPAARAMAEKRLGRAVGSAPLPDLPGVADASFDMIGSFDVIEHIEDDRAALAGIARCLKPGGKFVMTVPAHQWMWSAHDVVNHHHRRYSKTGLKALFDGSPLKLEKMGYLNSLLLPVAIAARTAGKITGKDDGDDTLPPAPLNAALEKVFAQEARLIGRVPLPPGLSLWAVASSGT</sequence>
<reference evidence="4 5" key="1">
    <citation type="submission" date="2024-02" db="EMBL/GenBank/DDBJ databases">
        <title>Full genome sequence of Sphingomonas kaistensis.</title>
        <authorList>
            <person name="Poletto B.L."/>
            <person name="Silva G."/>
            <person name="Galante D."/>
            <person name="Campos K.R."/>
            <person name="Santos M.B.N."/>
            <person name="Sacchi C.T."/>
        </authorList>
    </citation>
    <scope>NUCLEOTIDE SEQUENCE [LARGE SCALE GENOMIC DNA]</scope>
    <source>
        <strain evidence="4 5">MA4R</strain>
    </source>
</reference>
<evidence type="ECO:0000256" key="2">
    <source>
        <dbReference type="ARBA" id="ARBA00022679"/>
    </source>
</evidence>
<protein>
    <submittedName>
        <fullName evidence="4">Class I SAM-dependent methyltransferase</fullName>
    </submittedName>
</protein>
<keyword evidence="3" id="KW-0949">S-adenosyl-L-methionine</keyword>
<dbReference type="GO" id="GO:0032259">
    <property type="term" value="P:methylation"/>
    <property type="evidence" value="ECO:0007669"/>
    <property type="project" value="UniProtKB-KW"/>
</dbReference>